<dbReference type="EMBL" id="PQFF01000288">
    <property type="protein sequence ID" value="RHZ65453.1"/>
    <property type="molecule type" value="Genomic_DNA"/>
</dbReference>
<dbReference type="PANTHER" id="PTHR44329:SF6">
    <property type="entry name" value="RECEPTOR-INTERACTING SERINE_THREONINE-PROTEIN KINASE 1"/>
    <property type="match status" value="1"/>
</dbReference>
<dbReference type="PANTHER" id="PTHR44329">
    <property type="entry name" value="SERINE/THREONINE-PROTEIN KINASE TNNI3K-RELATED"/>
    <property type="match status" value="1"/>
</dbReference>
<dbReference type="AlphaFoldDB" id="A0A397HWH9"/>
<evidence type="ECO:0000313" key="2">
    <source>
        <dbReference type="EMBL" id="RHZ65453.1"/>
    </source>
</evidence>
<dbReference type="STRING" id="1348612.A0A397HWH9"/>
<dbReference type="InterPro" id="IPR000719">
    <property type="entry name" value="Prot_kinase_dom"/>
</dbReference>
<dbReference type="Pfam" id="PF07714">
    <property type="entry name" value="PK_Tyr_Ser-Thr"/>
    <property type="match status" value="1"/>
</dbReference>
<dbReference type="SUPFAM" id="SSF56112">
    <property type="entry name" value="Protein kinase-like (PK-like)"/>
    <property type="match status" value="1"/>
</dbReference>
<dbReference type="Gene3D" id="1.10.510.10">
    <property type="entry name" value="Transferase(Phosphotransferase) domain 1"/>
    <property type="match status" value="1"/>
</dbReference>
<name>A0A397HWH9_9GLOM</name>
<dbReference type="PROSITE" id="PS50011">
    <property type="entry name" value="PROTEIN_KINASE_DOM"/>
    <property type="match status" value="1"/>
</dbReference>
<evidence type="ECO:0000313" key="3">
    <source>
        <dbReference type="Proteomes" id="UP000266861"/>
    </source>
</evidence>
<evidence type="ECO:0000259" key="1">
    <source>
        <dbReference type="PROSITE" id="PS50011"/>
    </source>
</evidence>
<dbReference type="GO" id="GO:0005524">
    <property type="term" value="F:ATP binding"/>
    <property type="evidence" value="ECO:0007669"/>
    <property type="project" value="InterPro"/>
</dbReference>
<dbReference type="InterPro" id="IPR001245">
    <property type="entry name" value="Ser-Thr/Tyr_kinase_cat_dom"/>
</dbReference>
<dbReference type="Proteomes" id="UP000266861">
    <property type="component" value="Unassembled WGS sequence"/>
</dbReference>
<dbReference type="InterPro" id="IPR051681">
    <property type="entry name" value="Ser/Thr_Kinases-Pseudokinases"/>
</dbReference>
<proteinExistence type="predicted"/>
<dbReference type="OrthoDB" id="6718656at2759"/>
<feature type="domain" description="Protein kinase" evidence="1">
    <location>
        <begin position="1"/>
        <end position="299"/>
    </location>
</feature>
<accession>A0A397HWH9</accession>
<protein>
    <recommendedName>
        <fullName evidence="1">Protein kinase domain-containing protein</fullName>
    </recommendedName>
</protein>
<comment type="caution">
    <text evidence="2">The sequence shown here is derived from an EMBL/GenBank/DDBJ whole genome shotgun (WGS) entry which is preliminary data.</text>
</comment>
<dbReference type="InterPro" id="IPR011009">
    <property type="entry name" value="Kinase-like_dom_sf"/>
</dbReference>
<organism evidence="2 3">
    <name type="scientific">Diversispora epigaea</name>
    <dbReference type="NCBI Taxonomy" id="1348612"/>
    <lineage>
        <taxon>Eukaryota</taxon>
        <taxon>Fungi</taxon>
        <taxon>Fungi incertae sedis</taxon>
        <taxon>Mucoromycota</taxon>
        <taxon>Glomeromycotina</taxon>
        <taxon>Glomeromycetes</taxon>
        <taxon>Diversisporales</taxon>
        <taxon>Diversisporaceae</taxon>
        <taxon>Diversispora</taxon>
    </lineage>
</organism>
<reference evidence="2 3" key="1">
    <citation type="submission" date="2018-08" db="EMBL/GenBank/DDBJ databases">
        <title>Genome and evolution of the arbuscular mycorrhizal fungus Diversispora epigaea (formerly Glomus versiforme) and its bacterial endosymbionts.</title>
        <authorList>
            <person name="Sun X."/>
            <person name="Fei Z."/>
            <person name="Harrison M."/>
        </authorList>
    </citation>
    <scope>NUCLEOTIDE SEQUENCE [LARGE SCALE GENOMIC DNA]</scope>
    <source>
        <strain evidence="2 3">IT104</strain>
    </source>
</reference>
<dbReference type="GO" id="GO:0004674">
    <property type="term" value="F:protein serine/threonine kinase activity"/>
    <property type="evidence" value="ECO:0007669"/>
    <property type="project" value="TreeGrafter"/>
</dbReference>
<gene>
    <name evidence="2" type="ORF">Glove_315g69</name>
</gene>
<keyword evidence="3" id="KW-1185">Reference proteome</keyword>
<sequence>MLQKSYYSIDIKEYGKCNECQQDYTGENWCNICNSRRFQIEFGKWTSGDVEIDWFIQQTQLNANNCEEVIEWIPFDRFDGFEYLTKGSFGEIYKAEWRDGYIESWNHILKTWRRISYSYAYVCLKSLDTLDKNLFLQKIYLGKVKLQIYFYVIVGLAKIHELGLMHTDLHSGNIVCQDIVKSYITDFGLCKPVSKDNREKIHGVIPFMAPETLIRGEYTQKSDIYSFGMVMLEVFTSYPPYYNIPHDKNLIMDICNGCEPEIKCEIPQLLKDIMEKCWNTDPLNRPTAKELEMRLRKYLEVDYSRHWLKKQIEAIDKANINFIQYNPKTTHPQAIYTSRQVPISKLMIVEPNSHELIS</sequence>